<evidence type="ECO:0000313" key="2">
    <source>
        <dbReference type="Proteomes" id="UP000182360"/>
    </source>
</evidence>
<dbReference type="AlphaFoldDB" id="A0A1H9B7E2"/>
<name>A0A1H9B7E2_9SPIR</name>
<dbReference type="Proteomes" id="UP000182360">
    <property type="component" value="Unassembled WGS sequence"/>
</dbReference>
<gene>
    <name evidence="1" type="ORF">SAMN04487977_101605</name>
</gene>
<accession>A0A1H9B7E2</accession>
<reference evidence="1 2" key="1">
    <citation type="submission" date="2016-10" db="EMBL/GenBank/DDBJ databases">
        <authorList>
            <person name="de Groot N.N."/>
        </authorList>
    </citation>
    <scope>NUCLEOTIDE SEQUENCE [LARGE SCALE GENOMIC DNA]</scope>
    <source>
        <strain evidence="1 2">B25</strain>
    </source>
</reference>
<keyword evidence="2" id="KW-1185">Reference proteome</keyword>
<dbReference type="RefSeq" id="WP_074640744.1">
    <property type="nucleotide sequence ID" value="NZ_FOFU01000001.1"/>
</dbReference>
<sequence>MNDFLINENDIYSPKTKQYFNEVLSSYHNGNYRSAIVMLYSTVVSDLFLKLQDLRDTSEDKKATTILSQIESKRIAKSENGTQFDPSWERDIVNKIAKETNLLDTDIKMEIDHLHDVRNLCAHPALNSDFELYYPSKETTIAYIKAIFEGVLIKPPYYISSVFDRLTEDLENQKTILSNDQSALEHYLDKRYFARMPSQMIINIFKKLWKFVFMKDDDERCVENREINAKCISAIISLKKELVIKELSQDETYYDFSLDNEKCILLINIFSQEKDLYKFIKPFWKQTFETTLFNLPHRKGILSWFVHNDSYEYYTWLINDEEVNADKGFDYNTFEALKKFFSDNGMVIEWQDYSILHFSKSFDFNSADSRFSKYIEPILDKITKPQLDKLMNAINENDQIYRRGRSKSDNTKIVRAVFERFSLDSNYFDQYDEFNYDEKVFVKAEEDIEF</sequence>
<evidence type="ECO:0000313" key="1">
    <source>
        <dbReference type="EMBL" id="SEP84932.1"/>
    </source>
</evidence>
<organism evidence="1 2">
    <name type="scientific">Treponema bryantii</name>
    <dbReference type="NCBI Taxonomy" id="163"/>
    <lineage>
        <taxon>Bacteria</taxon>
        <taxon>Pseudomonadati</taxon>
        <taxon>Spirochaetota</taxon>
        <taxon>Spirochaetia</taxon>
        <taxon>Spirochaetales</taxon>
        <taxon>Treponemataceae</taxon>
        <taxon>Treponema</taxon>
    </lineage>
</organism>
<dbReference type="OrthoDB" id="983160at2"/>
<dbReference type="EMBL" id="FOFU01000001">
    <property type="protein sequence ID" value="SEP84932.1"/>
    <property type="molecule type" value="Genomic_DNA"/>
</dbReference>
<protein>
    <submittedName>
        <fullName evidence="1">Uncharacterized protein</fullName>
    </submittedName>
</protein>
<proteinExistence type="predicted"/>